<keyword evidence="7" id="KW-0791">Threonine biosynthesis</keyword>
<accession>A0A5C4XNM4</accession>
<keyword evidence="16" id="KW-1185">Reference proteome</keyword>
<evidence type="ECO:0000259" key="14">
    <source>
        <dbReference type="PROSITE" id="PS51671"/>
    </source>
</evidence>
<dbReference type="PROSITE" id="PS51671">
    <property type="entry name" value="ACT"/>
    <property type="match status" value="1"/>
</dbReference>
<feature type="binding site" evidence="12">
    <location>
        <position position="107"/>
    </location>
    <ligand>
        <name>NADPH</name>
        <dbReference type="ChEBI" id="CHEBI:57783"/>
    </ligand>
</feature>
<evidence type="ECO:0000256" key="6">
    <source>
        <dbReference type="ARBA" id="ARBA00022605"/>
    </source>
</evidence>
<evidence type="ECO:0000256" key="3">
    <source>
        <dbReference type="ARBA" id="ARBA00006753"/>
    </source>
</evidence>
<dbReference type="PROSITE" id="PS01042">
    <property type="entry name" value="HOMOSER_DHGENASE"/>
    <property type="match status" value="1"/>
</dbReference>
<comment type="pathway">
    <text evidence="2">Amino-acid biosynthesis; L-methionine biosynthesis via de novo pathway; L-homoserine from L-aspartate: step 3/3.</text>
</comment>
<dbReference type="GO" id="GO:0004412">
    <property type="term" value="F:homoserine dehydrogenase activity"/>
    <property type="evidence" value="ECO:0007669"/>
    <property type="project" value="UniProtKB-EC"/>
</dbReference>
<dbReference type="Gene3D" id="3.40.50.720">
    <property type="entry name" value="NAD(P)-binding Rossmann-like Domain"/>
    <property type="match status" value="1"/>
</dbReference>
<comment type="similarity">
    <text evidence="3 13">Belongs to the homoserine dehydrogenase family.</text>
</comment>
<dbReference type="EC" id="1.1.1.3" evidence="4"/>
<evidence type="ECO:0000256" key="5">
    <source>
        <dbReference type="ARBA" id="ARBA00013376"/>
    </source>
</evidence>
<dbReference type="InterPro" id="IPR016204">
    <property type="entry name" value="HDH"/>
</dbReference>
<dbReference type="PANTHER" id="PTHR43331">
    <property type="entry name" value="HOMOSERINE DEHYDROGENASE"/>
    <property type="match status" value="1"/>
</dbReference>
<dbReference type="Gene3D" id="3.30.360.10">
    <property type="entry name" value="Dihydrodipicolinate Reductase, domain 2"/>
    <property type="match status" value="1"/>
</dbReference>
<evidence type="ECO:0000313" key="15">
    <source>
        <dbReference type="EMBL" id="TNM64947.1"/>
    </source>
</evidence>
<dbReference type="InterPro" id="IPR019811">
    <property type="entry name" value="HDH_CS"/>
</dbReference>
<dbReference type="RefSeq" id="WP_139671730.1">
    <property type="nucleotide sequence ID" value="NZ_VDMN01000001.1"/>
</dbReference>
<keyword evidence="9" id="KW-0560">Oxidoreductase</keyword>
<dbReference type="GO" id="GO:0009088">
    <property type="term" value="P:threonine biosynthetic process"/>
    <property type="evidence" value="ECO:0007669"/>
    <property type="project" value="UniProtKB-UniPathway"/>
</dbReference>
<dbReference type="UniPathway" id="UPA00050">
    <property type="reaction ID" value="UER00063"/>
</dbReference>
<comment type="pathway">
    <text evidence="1">Amino-acid biosynthesis; L-threonine biosynthesis; L-threonine from L-aspartate: step 3/5.</text>
</comment>
<evidence type="ECO:0000256" key="8">
    <source>
        <dbReference type="ARBA" id="ARBA00022857"/>
    </source>
</evidence>
<dbReference type="InterPro" id="IPR005106">
    <property type="entry name" value="Asp/hSer_DH_NAD-bd"/>
</dbReference>
<dbReference type="Pfam" id="PF00742">
    <property type="entry name" value="Homoserine_dh"/>
    <property type="match status" value="1"/>
</dbReference>
<evidence type="ECO:0000256" key="7">
    <source>
        <dbReference type="ARBA" id="ARBA00022697"/>
    </source>
</evidence>
<evidence type="ECO:0000256" key="1">
    <source>
        <dbReference type="ARBA" id="ARBA00005056"/>
    </source>
</evidence>
<keyword evidence="6" id="KW-0028">Amino-acid biosynthesis</keyword>
<dbReference type="InterPro" id="IPR001342">
    <property type="entry name" value="HDH_cat"/>
</dbReference>
<name>A0A5C4XNM4_9HYPH</name>
<protein>
    <recommendedName>
        <fullName evidence="5">Homoserine dehydrogenase</fullName>
        <ecNumber evidence="4">1.1.1.3</ecNumber>
    </recommendedName>
</protein>
<comment type="caution">
    <text evidence="15">The sequence shown here is derived from an EMBL/GenBank/DDBJ whole genome shotgun (WGS) entry which is preliminary data.</text>
</comment>
<evidence type="ECO:0000313" key="16">
    <source>
        <dbReference type="Proteomes" id="UP000311605"/>
    </source>
</evidence>
<gene>
    <name evidence="15" type="ORF">FHP24_01185</name>
</gene>
<dbReference type="Gene3D" id="3.30.70.260">
    <property type="match status" value="1"/>
</dbReference>
<feature type="active site" description="Proton donor" evidence="11">
    <location>
        <position position="207"/>
    </location>
</feature>
<dbReference type="PANTHER" id="PTHR43331:SF1">
    <property type="entry name" value="HOMOSERINE DEHYDROGENASE"/>
    <property type="match status" value="1"/>
</dbReference>
<evidence type="ECO:0000256" key="11">
    <source>
        <dbReference type="PIRSR" id="PIRSR000098-1"/>
    </source>
</evidence>
<dbReference type="SUPFAM" id="SSF55021">
    <property type="entry name" value="ACT-like"/>
    <property type="match status" value="1"/>
</dbReference>
<evidence type="ECO:0000256" key="4">
    <source>
        <dbReference type="ARBA" id="ARBA00013213"/>
    </source>
</evidence>
<dbReference type="FunFam" id="3.30.360.10:FF:000005">
    <property type="entry name" value="Homoserine dehydrogenase"/>
    <property type="match status" value="1"/>
</dbReference>
<dbReference type="GO" id="GO:0050661">
    <property type="term" value="F:NADP binding"/>
    <property type="evidence" value="ECO:0007669"/>
    <property type="project" value="InterPro"/>
</dbReference>
<reference evidence="15 16" key="1">
    <citation type="submission" date="2019-06" db="EMBL/GenBank/DDBJ databases">
        <title>The draft genome of Rhizobium smilacinae PTYR-5.</title>
        <authorList>
            <person name="Liu L."/>
            <person name="Li L."/>
            <person name="Zhang X."/>
        </authorList>
    </citation>
    <scope>NUCLEOTIDE SEQUENCE [LARGE SCALE GENOMIC DNA]</scope>
    <source>
        <strain evidence="15 16">PTYR-5</strain>
    </source>
</reference>
<dbReference type="InterPro" id="IPR036291">
    <property type="entry name" value="NAD(P)-bd_dom_sf"/>
</dbReference>
<feature type="binding site" evidence="12">
    <location>
        <begin position="10"/>
        <end position="17"/>
    </location>
    <ligand>
        <name>NADP(+)</name>
        <dbReference type="ChEBI" id="CHEBI:58349"/>
    </ligand>
</feature>
<dbReference type="SUPFAM" id="SSF51735">
    <property type="entry name" value="NAD(P)-binding Rossmann-fold domains"/>
    <property type="match status" value="1"/>
</dbReference>
<dbReference type="PIRSF" id="PIRSF000098">
    <property type="entry name" value="Homoser_dehydrog"/>
    <property type="match status" value="1"/>
</dbReference>
<feature type="binding site" evidence="12">
    <location>
        <position position="192"/>
    </location>
    <ligand>
        <name>L-homoserine</name>
        <dbReference type="ChEBI" id="CHEBI:57476"/>
    </ligand>
</feature>
<dbReference type="NCBIfam" id="NF004976">
    <property type="entry name" value="PRK06349.1"/>
    <property type="match status" value="1"/>
</dbReference>
<keyword evidence="8 12" id="KW-0521">NADP</keyword>
<dbReference type="EMBL" id="VDMN01000001">
    <property type="protein sequence ID" value="TNM64947.1"/>
    <property type="molecule type" value="Genomic_DNA"/>
</dbReference>
<sequence length="439" mass="46086">MADALKVGIAGLGTVGASLVKIIQTRANELAVTCGRAIEITAVTARDRNRDRGFDMSGMAWFETPEKLAAEADIDVFVELVGGATGAAADSVKIALERGLHVVTANKALLAASGVELATIAEEKGALLNFEAAVAGGIPVIKALRESLTGNTVSRVYGIMNGTCNYILTKMEKEGLSFAECLKEAQRLGYAEADPAFDIEGNDTAHKLSILTTLAFGTKIAADEIYLEGITNISIDDILAAADLGYRIKLLGVAQRTESGIEQRVHPTMVPHDSVIAQVDGVTNAVAIESDILGELLMVGPGAGGNATASAVLGDIADIAKSQPGAQRVPVLGTPALALAPYQKARMRSHEGGYFIRLTVADRTGVFASVAARMAENSISLESIVQRPKPAQTDSSKTIILVTHATTEASIRKAVEGIKQESYLVGEPQVIRIERPRAS</sequence>
<evidence type="ECO:0000256" key="2">
    <source>
        <dbReference type="ARBA" id="ARBA00005062"/>
    </source>
</evidence>
<evidence type="ECO:0000256" key="12">
    <source>
        <dbReference type="PIRSR" id="PIRSR000098-2"/>
    </source>
</evidence>
<evidence type="ECO:0000256" key="9">
    <source>
        <dbReference type="ARBA" id="ARBA00023002"/>
    </source>
</evidence>
<proteinExistence type="inferred from homology"/>
<dbReference type="Pfam" id="PF03447">
    <property type="entry name" value="NAD_binding_3"/>
    <property type="match status" value="1"/>
</dbReference>
<evidence type="ECO:0000256" key="13">
    <source>
        <dbReference type="RuleBase" id="RU004171"/>
    </source>
</evidence>
<dbReference type="GO" id="GO:0009086">
    <property type="term" value="P:methionine biosynthetic process"/>
    <property type="evidence" value="ECO:0007669"/>
    <property type="project" value="UniProtKB-KW"/>
</dbReference>
<dbReference type="Pfam" id="PF01842">
    <property type="entry name" value="ACT"/>
    <property type="match status" value="1"/>
</dbReference>
<dbReference type="AlphaFoldDB" id="A0A5C4XNM4"/>
<evidence type="ECO:0000256" key="10">
    <source>
        <dbReference type="ARBA" id="ARBA00023167"/>
    </source>
</evidence>
<dbReference type="SUPFAM" id="SSF55347">
    <property type="entry name" value="Glyceraldehyde-3-phosphate dehydrogenase-like, C-terminal domain"/>
    <property type="match status" value="1"/>
</dbReference>
<feature type="domain" description="ACT" evidence="14">
    <location>
        <begin position="355"/>
        <end position="438"/>
    </location>
</feature>
<dbReference type="InterPro" id="IPR045865">
    <property type="entry name" value="ACT-like_dom_sf"/>
</dbReference>
<organism evidence="15 16">
    <name type="scientific">Aliirhizobium smilacinae</name>
    <dbReference type="NCBI Taxonomy" id="1395944"/>
    <lineage>
        <taxon>Bacteria</taxon>
        <taxon>Pseudomonadati</taxon>
        <taxon>Pseudomonadota</taxon>
        <taxon>Alphaproteobacteria</taxon>
        <taxon>Hyphomicrobiales</taxon>
        <taxon>Rhizobiaceae</taxon>
        <taxon>Aliirhizobium</taxon>
    </lineage>
</organism>
<dbReference type="Proteomes" id="UP000311605">
    <property type="component" value="Unassembled WGS sequence"/>
</dbReference>
<dbReference type="CDD" id="cd04881">
    <property type="entry name" value="ACT_HSDH-Hom"/>
    <property type="match status" value="1"/>
</dbReference>
<dbReference type="OrthoDB" id="9808167at2"/>
<dbReference type="UniPathway" id="UPA00051">
    <property type="reaction ID" value="UER00465"/>
</dbReference>
<keyword evidence="10" id="KW-0486">Methionine biosynthesis</keyword>
<dbReference type="InterPro" id="IPR002912">
    <property type="entry name" value="ACT_dom"/>
</dbReference>